<sequence>MKNAIIFGCTGYLGKKLSEFLLEKNINVLGIGRKEKCDLKHPNFKYLSIQSDLDSFLEDLLKFKEEYKGAVFYHLAWSGLDRLTNGELKDQLKNLNVSAKALKFVATFSCAKFINIGSQEEAIFKNFTETNKWQENLYSSSPVYYAGAKFANKELLQLLSYLEKIDFINTRFSIALDKDLSGISFVAKSLKAIKEGGDLMQVKNTQPCEIILLDELIEAFYNVGKSGKHKADYYLGLGRIDTLPHYLSSFCEYVRENKAYEQGALNFDKALLESFDSSLLLKDTGFAFKSDFNVLMQEFAK</sequence>
<dbReference type="InterPro" id="IPR001509">
    <property type="entry name" value="Epimerase_deHydtase"/>
</dbReference>
<gene>
    <name evidence="2" type="ORF">HPU229334_05795</name>
</gene>
<protein>
    <recommendedName>
        <fullName evidence="1">NAD-dependent epimerase/dehydratase domain-containing protein</fullName>
    </recommendedName>
</protein>
<evidence type="ECO:0000313" key="2">
    <source>
        <dbReference type="EMBL" id="KPH55847.1"/>
    </source>
</evidence>
<organism evidence="2 3">
    <name type="scientific">Helicobacter pullorum</name>
    <dbReference type="NCBI Taxonomy" id="35818"/>
    <lineage>
        <taxon>Bacteria</taxon>
        <taxon>Pseudomonadati</taxon>
        <taxon>Campylobacterota</taxon>
        <taxon>Epsilonproteobacteria</taxon>
        <taxon>Campylobacterales</taxon>
        <taxon>Helicobacteraceae</taxon>
        <taxon>Helicobacter</taxon>
    </lineage>
</organism>
<dbReference type="Proteomes" id="UP000037997">
    <property type="component" value="Unassembled WGS sequence"/>
</dbReference>
<dbReference type="EMBL" id="JNOC01000031">
    <property type="protein sequence ID" value="KPH55847.1"/>
    <property type="molecule type" value="Genomic_DNA"/>
</dbReference>
<dbReference type="Gene3D" id="3.40.50.720">
    <property type="entry name" value="NAD(P)-binding Rossmann-like Domain"/>
    <property type="match status" value="1"/>
</dbReference>
<dbReference type="PATRIC" id="fig|35818.11.peg.1143"/>
<dbReference type="RefSeq" id="WP_054197922.1">
    <property type="nucleotide sequence ID" value="NZ_JNOC01000031.1"/>
</dbReference>
<accession>A0A0N1EID5</accession>
<dbReference type="AlphaFoldDB" id="A0A0N1EID5"/>
<reference evidence="2 3" key="1">
    <citation type="submission" date="2014-06" db="EMBL/GenBank/DDBJ databases">
        <title>Helicobacter pullorum isolates in fresh chicken meat - phenotypic and genotypic features.</title>
        <authorList>
            <person name="Borges V."/>
            <person name="Santos A."/>
            <person name="Correia C.B."/>
            <person name="Saraiva M."/>
            <person name="Menard A."/>
            <person name="Vieira L."/>
            <person name="Sampaio D.A."/>
            <person name="Gomes J.P."/>
            <person name="Oleastro M."/>
        </authorList>
    </citation>
    <scope>NUCLEOTIDE SEQUENCE [LARGE SCALE GENOMIC DNA]</scope>
    <source>
        <strain evidence="2 3">229334/12</strain>
    </source>
</reference>
<comment type="caution">
    <text evidence="2">The sequence shown here is derived from an EMBL/GenBank/DDBJ whole genome shotgun (WGS) entry which is preliminary data.</text>
</comment>
<dbReference type="Pfam" id="PF01370">
    <property type="entry name" value="Epimerase"/>
    <property type="match status" value="1"/>
</dbReference>
<name>A0A0N1EID5_9HELI</name>
<dbReference type="InterPro" id="IPR036291">
    <property type="entry name" value="NAD(P)-bd_dom_sf"/>
</dbReference>
<proteinExistence type="predicted"/>
<evidence type="ECO:0000259" key="1">
    <source>
        <dbReference type="Pfam" id="PF01370"/>
    </source>
</evidence>
<feature type="domain" description="NAD-dependent epimerase/dehydratase" evidence="1">
    <location>
        <begin position="5"/>
        <end position="173"/>
    </location>
</feature>
<dbReference type="SUPFAM" id="SSF51735">
    <property type="entry name" value="NAD(P)-binding Rossmann-fold domains"/>
    <property type="match status" value="1"/>
</dbReference>
<evidence type="ECO:0000313" key="3">
    <source>
        <dbReference type="Proteomes" id="UP000037997"/>
    </source>
</evidence>